<reference evidence="4 5" key="1">
    <citation type="submission" date="2021-01" db="EMBL/GenBank/DDBJ databases">
        <title>Sequencing the genomes of 1000 actinobacteria strains.</title>
        <authorList>
            <person name="Klenk H.-P."/>
        </authorList>
    </citation>
    <scope>NUCLEOTIDE SEQUENCE [LARGE SCALE GENOMIC DNA]</scope>
    <source>
        <strain evidence="4 5">DSM 18662</strain>
    </source>
</reference>
<dbReference type="Gene3D" id="3.30.420.40">
    <property type="match status" value="2"/>
</dbReference>
<dbReference type="InterPro" id="IPR000600">
    <property type="entry name" value="ROK"/>
</dbReference>
<feature type="domain" description="HTH iclR-type" evidence="3">
    <location>
        <begin position="17"/>
        <end position="62"/>
    </location>
</feature>
<proteinExistence type="inferred from homology"/>
<gene>
    <name evidence="4" type="ORF">JOE57_000408</name>
</gene>
<keyword evidence="4" id="KW-0808">Transferase</keyword>
<dbReference type="Proteomes" id="UP000704762">
    <property type="component" value="Unassembled WGS sequence"/>
</dbReference>
<name>A0ABS2RG32_9ACTN</name>
<feature type="region of interest" description="Disordered" evidence="2">
    <location>
        <begin position="404"/>
        <end position="423"/>
    </location>
</feature>
<organism evidence="4 5">
    <name type="scientific">Microlunatus panaciterrae</name>
    <dbReference type="NCBI Taxonomy" id="400768"/>
    <lineage>
        <taxon>Bacteria</taxon>
        <taxon>Bacillati</taxon>
        <taxon>Actinomycetota</taxon>
        <taxon>Actinomycetes</taxon>
        <taxon>Propionibacteriales</taxon>
        <taxon>Propionibacteriaceae</taxon>
        <taxon>Microlunatus</taxon>
    </lineage>
</organism>
<protein>
    <submittedName>
        <fullName evidence="4">NBD/HSP70 family sugar kinase</fullName>
    </submittedName>
</protein>
<evidence type="ECO:0000313" key="5">
    <source>
        <dbReference type="Proteomes" id="UP000704762"/>
    </source>
</evidence>
<dbReference type="SUPFAM" id="SSF53067">
    <property type="entry name" value="Actin-like ATPase domain"/>
    <property type="match status" value="1"/>
</dbReference>
<dbReference type="CDD" id="cd23763">
    <property type="entry name" value="ASKHA_ATPase_ROK"/>
    <property type="match status" value="1"/>
</dbReference>
<comment type="similarity">
    <text evidence="1">Belongs to the ROK (NagC/XylR) family.</text>
</comment>
<dbReference type="EMBL" id="JAFBCF010000001">
    <property type="protein sequence ID" value="MBM7797487.1"/>
    <property type="molecule type" value="Genomic_DNA"/>
</dbReference>
<dbReference type="InterPro" id="IPR043129">
    <property type="entry name" value="ATPase_NBD"/>
</dbReference>
<dbReference type="InterPro" id="IPR036390">
    <property type="entry name" value="WH_DNA-bd_sf"/>
</dbReference>
<evidence type="ECO:0000256" key="2">
    <source>
        <dbReference type="SAM" id="MobiDB-lite"/>
    </source>
</evidence>
<dbReference type="SUPFAM" id="SSF46785">
    <property type="entry name" value="Winged helix' DNA-binding domain"/>
    <property type="match status" value="1"/>
</dbReference>
<accession>A0ABS2RG32</accession>
<dbReference type="Pfam" id="PF09339">
    <property type="entry name" value="HTH_IclR"/>
    <property type="match status" value="1"/>
</dbReference>
<evidence type="ECO:0000313" key="4">
    <source>
        <dbReference type="EMBL" id="MBM7797487.1"/>
    </source>
</evidence>
<dbReference type="RefSeq" id="WP_204916164.1">
    <property type="nucleotide sequence ID" value="NZ_BAAAQP010000011.1"/>
</dbReference>
<dbReference type="PANTHER" id="PTHR18964:SF149">
    <property type="entry name" value="BIFUNCTIONAL UDP-N-ACETYLGLUCOSAMINE 2-EPIMERASE_N-ACETYLMANNOSAMINE KINASE"/>
    <property type="match status" value="1"/>
</dbReference>
<dbReference type="PANTHER" id="PTHR18964">
    <property type="entry name" value="ROK (REPRESSOR, ORF, KINASE) FAMILY"/>
    <property type="match status" value="1"/>
</dbReference>
<dbReference type="Gene3D" id="1.10.10.10">
    <property type="entry name" value="Winged helix-like DNA-binding domain superfamily/Winged helix DNA-binding domain"/>
    <property type="match status" value="1"/>
</dbReference>
<evidence type="ECO:0000256" key="1">
    <source>
        <dbReference type="ARBA" id="ARBA00006479"/>
    </source>
</evidence>
<dbReference type="InterPro" id="IPR005471">
    <property type="entry name" value="Tscrpt_reg_IclR_N"/>
</dbReference>
<dbReference type="Pfam" id="PF00480">
    <property type="entry name" value="ROK"/>
    <property type="match status" value="1"/>
</dbReference>
<evidence type="ECO:0000259" key="3">
    <source>
        <dbReference type="Pfam" id="PF09339"/>
    </source>
</evidence>
<keyword evidence="5" id="KW-1185">Reference proteome</keyword>
<feature type="compositionally biased region" description="Low complexity" evidence="2">
    <location>
        <begin position="406"/>
        <end position="417"/>
    </location>
</feature>
<comment type="caution">
    <text evidence="4">The sequence shown here is derived from an EMBL/GenBank/DDBJ whole genome shotgun (WGS) entry which is preliminary data.</text>
</comment>
<keyword evidence="4" id="KW-0418">Kinase</keyword>
<sequence length="423" mass="44002">MSDGSVSATPQLLRRVNATAVLTCLRSSPAMTGTDLIRATGLTRATIHGVCNDLISMGWIREVQPGRRPGEPLKGRPARLYEFDQRAGHVVGIDMGAHRVTALLADLRGHVLGRATMRFPGVEIAPEERIQVVDDTALRALEQAGVDPSSILAVGIGVAAPVDRAGRVISGEGLWDLIDVDLPGTLQRRHGWTVLMDNDANLAAVAERWRGVAGGVDHLAVVLAGERLGAGLIDSGRILRGHTGAAGEMGFLSMIDGVQGAEGLALLARSWGVEALTSGADGELRSRTGGDTQAVTAELVFAAARAGDRAALDILDRIATRLARVIATLASLLNPELVVLAGAVADASAAILPLVERDLPGFTATPPRVAASTLGADVVALGGLRRALDRVEDTALELPPRRLTRSTRSAAGSGAAGEEVRVT</sequence>
<dbReference type="GO" id="GO:0016301">
    <property type="term" value="F:kinase activity"/>
    <property type="evidence" value="ECO:0007669"/>
    <property type="project" value="UniProtKB-KW"/>
</dbReference>
<dbReference type="InterPro" id="IPR036388">
    <property type="entry name" value="WH-like_DNA-bd_sf"/>
</dbReference>